<dbReference type="PANTHER" id="PTHR43808">
    <property type="entry name" value="ACETYLORNITHINE DEACETYLASE"/>
    <property type="match status" value="1"/>
</dbReference>
<keyword evidence="5" id="KW-0121">Carboxypeptidase</keyword>
<dbReference type="AlphaFoldDB" id="A0A318S7U7"/>
<evidence type="ECO:0000313" key="6">
    <source>
        <dbReference type="Proteomes" id="UP000248326"/>
    </source>
</evidence>
<dbReference type="GO" id="GO:0046872">
    <property type="term" value="F:metal ion binding"/>
    <property type="evidence" value="ECO:0007669"/>
    <property type="project" value="UniProtKB-KW"/>
</dbReference>
<dbReference type="Pfam" id="PF01546">
    <property type="entry name" value="Peptidase_M20"/>
    <property type="match status" value="1"/>
</dbReference>
<evidence type="ECO:0000259" key="4">
    <source>
        <dbReference type="Pfam" id="PF07687"/>
    </source>
</evidence>
<accession>A0A318S7U7</accession>
<feature type="active site" description="Proton acceptor" evidence="3">
    <location>
        <position position="131"/>
    </location>
</feature>
<feature type="domain" description="Peptidase M20 dimerisation" evidence="4">
    <location>
        <begin position="167"/>
        <end position="260"/>
    </location>
</feature>
<dbReference type="SUPFAM" id="SSF55031">
    <property type="entry name" value="Bacterial exopeptidase dimerisation domain"/>
    <property type="match status" value="1"/>
</dbReference>
<dbReference type="InterPro" id="IPR036264">
    <property type="entry name" value="Bact_exopeptidase_dim_dom"/>
</dbReference>
<dbReference type="SUPFAM" id="SSF53187">
    <property type="entry name" value="Zn-dependent exopeptidases"/>
    <property type="match status" value="1"/>
</dbReference>
<evidence type="ECO:0000313" key="5">
    <source>
        <dbReference type="EMBL" id="PYE51111.1"/>
    </source>
</evidence>
<keyword evidence="1" id="KW-0479">Metal-binding</keyword>
<dbReference type="RefSeq" id="WP_110888025.1">
    <property type="nucleotide sequence ID" value="NZ_QJSX01000015.1"/>
</dbReference>
<feature type="active site" evidence="3">
    <location>
        <position position="73"/>
    </location>
</feature>
<dbReference type="EMBL" id="QJSX01000015">
    <property type="protein sequence ID" value="PYE51111.1"/>
    <property type="molecule type" value="Genomic_DNA"/>
</dbReference>
<proteinExistence type="predicted"/>
<evidence type="ECO:0000256" key="2">
    <source>
        <dbReference type="ARBA" id="ARBA00022801"/>
    </source>
</evidence>
<keyword evidence="2" id="KW-0378">Hydrolase</keyword>
<protein>
    <submittedName>
        <fullName evidence="5">Glutamate carboxypeptidase</fullName>
    </submittedName>
</protein>
<name>A0A318S7U7_9DEIO</name>
<dbReference type="CDD" id="cd03885">
    <property type="entry name" value="M20_CPDG2"/>
    <property type="match status" value="1"/>
</dbReference>
<organism evidence="5 6">
    <name type="scientific">Deinococcus yavapaiensis KR-236</name>
    <dbReference type="NCBI Taxonomy" id="694435"/>
    <lineage>
        <taxon>Bacteria</taxon>
        <taxon>Thermotogati</taxon>
        <taxon>Deinococcota</taxon>
        <taxon>Deinococci</taxon>
        <taxon>Deinococcales</taxon>
        <taxon>Deinococcaceae</taxon>
        <taxon>Deinococcus</taxon>
    </lineage>
</organism>
<dbReference type="Proteomes" id="UP000248326">
    <property type="component" value="Unassembled WGS sequence"/>
</dbReference>
<evidence type="ECO:0000256" key="1">
    <source>
        <dbReference type="ARBA" id="ARBA00022723"/>
    </source>
</evidence>
<gene>
    <name evidence="5" type="ORF">DES52_11543</name>
</gene>
<dbReference type="PANTHER" id="PTHR43808:SF9">
    <property type="entry name" value="BLL0789 PROTEIN"/>
    <property type="match status" value="1"/>
</dbReference>
<dbReference type="InterPro" id="IPR002933">
    <property type="entry name" value="Peptidase_M20"/>
</dbReference>
<sequence>MTQPDLTALLADLRLLTEIESPSGDARGIARVMDVVQGWLEELGAKTEHLVGDTRRFTIGDGDGGVLILAHADTVWPHGTLDRMPWRVEGDKVFGPGTYDMKGGIVGAVHALKLVRDRLSLPVEVLLTPDEEVGSLASREHIEAAARRARAVLVVEPPVAESHALKTGRKGVGMYHVRVHGVSSHAGNAPQQGASAISEAARSLLRVESFARPDLGTTLSTGRIGGGGPVNVVPDLAEFWTDVRVSTLAEAERLEREVRGMTAADSRVTLEVLGGLNRPPFERTPGTARLYERARQVAVTLGFDVSEAFVGGGSDGNFTAPLAPTLDGLGSPGDGAHALHEHVRLDVWPRHVRLLAELIRDPGV</sequence>
<comment type="caution">
    <text evidence="5">The sequence shown here is derived from an EMBL/GenBank/DDBJ whole genome shotgun (WGS) entry which is preliminary data.</text>
</comment>
<dbReference type="Pfam" id="PF07687">
    <property type="entry name" value="M20_dimer"/>
    <property type="match status" value="1"/>
</dbReference>
<dbReference type="Gene3D" id="3.40.630.10">
    <property type="entry name" value="Zn peptidases"/>
    <property type="match status" value="1"/>
</dbReference>
<dbReference type="PIRSF" id="PIRSF037238">
    <property type="entry name" value="Carboxypeptidase_G2"/>
    <property type="match status" value="1"/>
</dbReference>
<dbReference type="InterPro" id="IPR011650">
    <property type="entry name" value="Peptidase_M20_dimer"/>
</dbReference>
<keyword evidence="6" id="KW-1185">Reference proteome</keyword>
<dbReference type="Gene3D" id="3.30.70.360">
    <property type="match status" value="1"/>
</dbReference>
<keyword evidence="5" id="KW-0645">Protease</keyword>
<dbReference type="GO" id="GO:0004180">
    <property type="term" value="F:carboxypeptidase activity"/>
    <property type="evidence" value="ECO:0007669"/>
    <property type="project" value="UniProtKB-KW"/>
</dbReference>
<dbReference type="OrthoDB" id="9783294at2"/>
<reference evidence="5 6" key="1">
    <citation type="submission" date="2018-06" db="EMBL/GenBank/DDBJ databases">
        <title>Genomic Encyclopedia of Type Strains, Phase IV (KMG-IV): sequencing the most valuable type-strain genomes for metagenomic binning, comparative biology and taxonomic classification.</title>
        <authorList>
            <person name="Goeker M."/>
        </authorList>
    </citation>
    <scope>NUCLEOTIDE SEQUENCE [LARGE SCALE GENOMIC DNA]</scope>
    <source>
        <strain evidence="5 6">DSM 18048</strain>
    </source>
</reference>
<evidence type="ECO:0000256" key="3">
    <source>
        <dbReference type="PIRSR" id="PIRSR037238-1"/>
    </source>
</evidence>
<dbReference type="InterPro" id="IPR050072">
    <property type="entry name" value="Peptidase_M20A"/>
</dbReference>
<dbReference type="InterPro" id="IPR017150">
    <property type="entry name" value="Pept_M20_glutamate_carboxypep"/>
</dbReference>